<evidence type="ECO:0000256" key="3">
    <source>
        <dbReference type="ARBA" id="ARBA00022694"/>
    </source>
</evidence>
<comment type="similarity">
    <text evidence="8">Belongs to the KAE1 / TsaD family.</text>
</comment>
<keyword evidence="3 8" id="KW-0819">tRNA processing</keyword>
<dbReference type="AlphaFoldDB" id="A0A7R6VZW7"/>
<comment type="subcellular location">
    <subcellularLocation>
        <location evidence="8">Cytoplasm</location>
    </subcellularLocation>
</comment>
<evidence type="ECO:0000256" key="6">
    <source>
        <dbReference type="ARBA" id="ARBA00023315"/>
    </source>
</evidence>
<comment type="cofactor">
    <cofactor evidence="8">
        <name>Fe(2+)</name>
        <dbReference type="ChEBI" id="CHEBI:29033"/>
    </cofactor>
    <text evidence="8">Binds 1 Fe(2+) ion per subunit.</text>
</comment>
<dbReference type="KEGG" id="parm:PADco_3010"/>
<evidence type="ECO:0000256" key="8">
    <source>
        <dbReference type="HAMAP-Rule" id="MF_01445"/>
    </source>
</evidence>
<dbReference type="InterPro" id="IPR000905">
    <property type="entry name" value="Gcp-like_dom"/>
</dbReference>
<dbReference type="SUPFAM" id="SSF53067">
    <property type="entry name" value="Actin-like ATPase domain"/>
    <property type="match status" value="2"/>
</dbReference>
<dbReference type="Gene3D" id="3.30.420.40">
    <property type="match status" value="2"/>
</dbReference>
<dbReference type="FunFam" id="3.30.420.40:FF:000040">
    <property type="entry name" value="tRNA N6-adenosine threonylcarbamoyltransferase"/>
    <property type="match status" value="1"/>
</dbReference>
<accession>A0A7R6VZW7</accession>
<proteinExistence type="inferred from homology"/>
<dbReference type="CDD" id="cd24133">
    <property type="entry name" value="ASKHA_NBD_TsaD_bac"/>
    <property type="match status" value="1"/>
</dbReference>
<protein>
    <recommendedName>
        <fullName evidence="8">tRNA N6-adenosine threonylcarbamoyltransferase</fullName>
        <ecNumber evidence="8">2.3.1.234</ecNumber>
    </recommendedName>
    <alternativeName>
        <fullName evidence="8">N6-L-threonylcarbamoyladenine synthase</fullName>
        <shortName evidence="8">t(6)A synthase</shortName>
    </alternativeName>
    <alternativeName>
        <fullName evidence="8">t(6)A37 threonylcarbamoyladenosine biosynthesis protein TsaD</fullName>
    </alternativeName>
    <alternativeName>
        <fullName evidence="8">tRNA threonylcarbamoyladenosine biosynthesis protein TsaD</fullName>
    </alternativeName>
</protein>
<feature type="binding site" evidence="8">
    <location>
        <position position="181"/>
    </location>
    <ligand>
        <name>substrate</name>
    </ligand>
</feature>
<sequence>MIILGIESSCDDSGLALYDTHIKNLRSHVICSQNLVHKKYGGVVPELAARTHIQTIIPLLKKLLKNSNLELNKIDIIAYTKGPGLSGSLLVGASIACSIALSINKPVIGIHHLEGHLLSPFLSNNSLTFPFIALLVSGGHTQLIKVNSMGNYFLLGETLDDAAGETFDKIAKMLDLGYPGGPKISLISEFGDPNIYKFPRPMLYTNDFNFSFSGLKTSVLNVIKNIKLDLLKQEKANIARGFLDAIIDVLTSKCIAALKNTGFNKLVVVGGVGANKQLRKKLNILKKKYNYTVFYPKKEFCTDNGAMIAFAGAMRIENNSNLELNYEFNIKPQWKINQIKI</sequence>
<dbReference type="NCBIfam" id="TIGR03723">
    <property type="entry name" value="T6A_TsaD_YgjD"/>
    <property type="match status" value="1"/>
</dbReference>
<dbReference type="GO" id="GO:0061711">
    <property type="term" value="F:tRNA N(6)-L-threonylcarbamoyladenine synthase activity"/>
    <property type="evidence" value="ECO:0007669"/>
    <property type="project" value="UniProtKB-EC"/>
</dbReference>
<evidence type="ECO:0000313" key="10">
    <source>
        <dbReference type="EMBL" id="BCG49721.1"/>
    </source>
</evidence>
<comment type="function">
    <text evidence="8">Required for the formation of a threonylcarbamoyl group on adenosine at position 37 (t(6)A37) in tRNAs that read codons beginning with adenine. Is involved in the transfer of the threonylcarbamoyl moiety of threonylcarbamoyl-AMP (TC-AMP) to the N6 group of A37, together with TsaE and TsaB. TsaD likely plays a direct catalytic role in this reaction.</text>
</comment>
<evidence type="ECO:0000256" key="1">
    <source>
        <dbReference type="ARBA" id="ARBA00022490"/>
    </source>
</evidence>
<feature type="binding site" evidence="8">
    <location>
        <position position="116"/>
    </location>
    <ligand>
        <name>Fe cation</name>
        <dbReference type="ChEBI" id="CHEBI:24875"/>
    </ligand>
</feature>
<dbReference type="PRINTS" id="PR00789">
    <property type="entry name" value="OSIALOPTASE"/>
</dbReference>
<keyword evidence="5 8" id="KW-0408">Iron</keyword>
<feature type="binding site" evidence="8">
    <location>
        <position position="275"/>
    </location>
    <ligand>
        <name>substrate</name>
    </ligand>
</feature>
<dbReference type="InterPro" id="IPR017861">
    <property type="entry name" value="KAE1/TsaD"/>
</dbReference>
<dbReference type="GO" id="GO:0002949">
    <property type="term" value="P:tRNA threonylcarbamoyladenosine modification"/>
    <property type="evidence" value="ECO:0007669"/>
    <property type="project" value="UniProtKB-UniRule"/>
</dbReference>
<dbReference type="EMBL" id="AP023215">
    <property type="protein sequence ID" value="BCG49721.1"/>
    <property type="molecule type" value="Genomic_DNA"/>
</dbReference>
<dbReference type="PANTHER" id="PTHR11735:SF6">
    <property type="entry name" value="TRNA N6-ADENOSINE THREONYLCARBAMOYLTRANSFERASE, MITOCHONDRIAL"/>
    <property type="match status" value="1"/>
</dbReference>
<name>A0A7R6VZW7_9PROT</name>
<feature type="binding site" evidence="8">
    <location>
        <position position="112"/>
    </location>
    <ligand>
        <name>Fe cation</name>
        <dbReference type="ChEBI" id="CHEBI:24875"/>
    </ligand>
</feature>
<evidence type="ECO:0000256" key="4">
    <source>
        <dbReference type="ARBA" id="ARBA00022723"/>
    </source>
</evidence>
<dbReference type="RefSeq" id="WP_201329706.1">
    <property type="nucleotide sequence ID" value="NZ_AP023215.1"/>
</dbReference>
<evidence type="ECO:0000259" key="9">
    <source>
        <dbReference type="Pfam" id="PF00814"/>
    </source>
</evidence>
<feature type="binding site" evidence="8">
    <location>
        <position position="303"/>
    </location>
    <ligand>
        <name>Fe cation</name>
        <dbReference type="ChEBI" id="CHEBI:24875"/>
    </ligand>
</feature>
<evidence type="ECO:0000256" key="5">
    <source>
        <dbReference type="ARBA" id="ARBA00023004"/>
    </source>
</evidence>
<feature type="binding site" evidence="8">
    <location>
        <begin position="135"/>
        <end position="139"/>
    </location>
    <ligand>
        <name>substrate</name>
    </ligand>
</feature>
<gene>
    <name evidence="8 10" type="primary">tsaD</name>
    <name evidence="10" type="ORF">PADco_3010</name>
</gene>
<dbReference type="EC" id="2.3.1.234" evidence="8"/>
<dbReference type="InterPro" id="IPR043129">
    <property type="entry name" value="ATPase_NBD"/>
</dbReference>
<dbReference type="PANTHER" id="PTHR11735">
    <property type="entry name" value="TRNA N6-ADENOSINE THREONYLCARBAMOYLTRANSFERASE"/>
    <property type="match status" value="1"/>
</dbReference>
<dbReference type="InterPro" id="IPR022450">
    <property type="entry name" value="TsaD"/>
</dbReference>
<organism evidence="10 11">
    <name type="scientific">Candidatus Profftella armatura</name>
    <name type="common">Diaphorina cf. continua</name>
    <dbReference type="NCBI Taxonomy" id="2661583"/>
    <lineage>
        <taxon>Bacteria</taxon>
        <taxon>Pseudomonadati</taxon>
        <taxon>Pseudomonadota</taxon>
        <taxon>Betaproteobacteria</taxon>
        <taxon>Candidatus Profftella</taxon>
    </lineage>
</organism>
<keyword evidence="11" id="KW-1185">Reference proteome</keyword>
<evidence type="ECO:0000313" key="11">
    <source>
        <dbReference type="Proteomes" id="UP000595708"/>
    </source>
</evidence>
<reference evidence="10 11" key="1">
    <citation type="journal article" date="2020" name="Genome Biol. Evol.">
        <title>Comparative Genomics Underlines Multiple Roles of Profftella, an Obligate Symbiont of Psyllids: Providing Toxins, Vitamins, and Carotenoids.</title>
        <authorList>
            <person name="Nakabachi A."/>
            <person name="Piel J."/>
            <person name="Malenovsky I."/>
            <person name="Hirose Y."/>
        </authorList>
    </citation>
    <scope>NUCLEOTIDE SEQUENCE [LARGE SCALE GENOMIC DNA]</scope>
    <source>
        <strain evidence="10 11">Dco</strain>
    </source>
</reference>
<dbReference type="Proteomes" id="UP000595708">
    <property type="component" value="Chromosome"/>
</dbReference>
<comment type="catalytic activity">
    <reaction evidence="7 8">
        <text>L-threonylcarbamoyladenylate + adenosine(37) in tRNA = N(6)-L-threonylcarbamoyladenosine(37) in tRNA + AMP + H(+)</text>
        <dbReference type="Rhea" id="RHEA:37059"/>
        <dbReference type="Rhea" id="RHEA-COMP:10162"/>
        <dbReference type="Rhea" id="RHEA-COMP:10163"/>
        <dbReference type="ChEBI" id="CHEBI:15378"/>
        <dbReference type="ChEBI" id="CHEBI:73682"/>
        <dbReference type="ChEBI" id="CHEBI:74411"/>
        <dbReference type="ChEBI" id="CHEBI:74418"/>
        <dbReference type="ChEBI" id="CHEBI:456215"/>
        <dbReference type="EC" id="2.3.1.234"/>
    </reaction>
</comment>
<keyword evidence="1 8" id="KW-0963">Cytoplasm</keyword>
<keyword evidence="2 8" id="KW-0808">Transferase</keyword>
<dbReference type="GO" id="GO:0005737">
    <property type="term" value="C:cytoplasm"/>
    <property type="evidence" value="ECO:0007669"/>
    <property type="project" value="UniProtKB-SubCell"/>
</dbReference>
<keyword evidence="6 8" id="KW-0012">Acyltransferase</keyword>
<comment type="caution">
    <text evidence="8">Lacks conserved residue(s) required for the propagation of feature annotation.</text>
</comment>
<dbReference type="GO" id="GO:0005506">
    <property type="term" value="F:iron ion binding"/>
    <property type="evidence" value="ECO:0007669"/>
    <property type="project" value="UniProtKB-UniRule"/>
</dbReference>
<keyword evidence="4 8" id="KW-0479">Metal-binding</keyword>
<dbReference type="HAMAP" id="MF_01445">
    <property type="entry name" value="TsaD"/>
    <property type="match status" value="1"/>
</dbReference>
<feature type="binding site" evidence="8">
    <location>
        <position position="168"/>
    </location>
    <ligand>
        <name>substrate</name>
    </ligand>
</feature>
<feature type="domain" description="Gcp-like" evidence="9">
    <location>
        <begin position="25"/>
        <end position="310"/>
    </location>
</feature>
<dbReference type="FunFam" id="3.30.420.40:FF:000012">
    <property type="entry name" value="tRNA N6-adenosine threonylcarbamoyltransferase"/>
    <property type="match status" value="1"/>
</dbReference>
<evidence type="ECO:0000256" key="7">
    <source>
        <dbReference type="ARBA" id="ARBA00048117"/>
    </source>
</evidence>
<evidence type="ECO:0000256" key="2">
    <source>
        <dbReference type="ARBA" id="ARBA00022679"/>
    </source>
</evidence>
<dbReference type="NCBIfam" id="TIGR00329">
    <property type="entry name" value="gcp_kae1"/>
    <property type="match status" value="1"/>
</dbReference>
<dbReference type="Pfam" id="PF00814">
    <property type="entry name" value="TsaD"/>
    <property type="match status" value="1"/>
</dbReference>